<dbReference type="GO" id="GO:0005524">
    <property type="term" value="F:ATP binding"/>
    <property type="evidence" value="ECO:0007669"/>
    <property type="project" value="UniProtKB-UniRule"/>
</dbReference>
<comment type="caution">
    <text evidence="16">The sequence shown here is derived from an EMBL/GenBank/DDBJ whole genome shotgun (WGS) entry which is preliminary data.</text>
</comment>
<evidence type="ECO:0000256" key="12">
    <source>
        <dbReference type="HAMAP-Rule" id="MF_02004"/>
    </source>
</evidence>
<dbReference type="FunFam" id="3.40.50.620:FF:000032">
    <property type="entry name" value="Valine--tRNA ligase"/>
    <property type="match status" value="1"/>
</dbReference>
<comment type="catalytic activity">
    <reaction evidence="10 12">
        <text>tRNA(Val) + L-valine + ATP = L-valyl-tRNA(Val) + AMP + diphosphate</text>
        <dbReference type="Rhea" id="RHEA:10704"/>
        <dbReference type="Rhea" id="RHEA-COMP:9672"/>
        <dbReference type="Rhea" id="RHEA-COMP:9708"/>
        <dbReference type="ChEBI" id="CHEBI:30616"/>
        <dbReference type="ChEBI" id="CHEBI:33019"/>
        <dbReference type="ChEBI" id="CHEBI:57762"/>
        <dbReference type="ChEBI" id="CHEBI:78442"/>
        <dbReference type="ChEBI" id="CHEBI:78537"/>
        <dbReference type="ChEBI" id="CHEBI:456215"/>
        <dbReference type="EC" id="6.1.1.9"/>
    </reaction>
</comment>
<comment type="subcellular location">
    <subcellularLocation>
        <location evidence="1 12">Cytoplasm</location>
    </subcellularLocation>
</comment>
<evidence type="ECO:0000256" key="7">
    <source>
        <dbReference type="ARBA" id="ARBA00022917"/>
    </source>
</evidence>
<dbReference type="SUPFAM" id="SSF52374">
    <property type="entry name" value="Nucleotidylyl transferase"/>
    <property type="match status" value="1"/>
</dbReference>
<dbReference type="PROSITE" id="PS00178">
    <property type="entry name" value="AA_TRNA_LIGASE_I"/>
    <property type="match status" value="1"/>
</dbReference>
<keyword evidence="7 12" id="KW-0648">Protein biosynthesis</keyword>
<dbReference type="Gene3D" id="1.10.287.380">
    <property type="entry name" value="Valyl-tRNA synthetase, C-terminal domain"/>
    <property type="match status" value="1"/>
</dbReference>
<dbReference type="Gene3D" id="1.10.730.10">
    <property type="entry name" value="Isoleucyl-tRNA Synthetase, Domain 1"/>
    <property type="match status" value="1"/>
</dbReference>
<dbReference type="FunFam" id="1.10.287.380:FF:000001">
    <property type="entry name" value="Valine--tRNA ligase"/>
    <property type="match status" value="1"/>
</dbReference>
<dbReference type="Pfam" id="PF00133">
    <property type="entry name" value="tRNA-synt_1"/>
    <property type="match status" value="1"/>
</dbReference>
<dbReference type="InterPro" id="IPR014729">
    <property type="entry name" value="Rossmann-like_a/b/a_fold"/>
</dbReference>
<evidence type="ECO:0000256" key="1">
    <source>
        <dbReference type="ARBA" id="ARBA00004496"/>
    </source>
</evidence>
<comment type="function">
    <text evidence="12">Catalyzes the attachment of valine to tRNA(Val). As ValRS can inadvertently accommodate and process structurally similar amino acids such as threonine, to avoid such errors, it has a 'posttransfer' editing activity that hydrolyzes mischarged Thr-tRNA(Val) in a tRNA-dependent manner.</text>
</comment>
<evidence type="ECO:0000313" key="16">
    <source>
        <dbReference type="EMBL" id="HHS51868.1"/>
    </source>
</evidence>
<dbReference type="InterPro" id="IPR033705">
    <property type="entry name" value="Anticodon_Ia_Val"/>
</dbReference>
<dbReference type="Gene3D" id="3.90.740.10">
    <property type="entry name" value="Valyl/Leucyl/Isoleucyl-tRNA synthetase, editing domain"/>
    <property type="match status" value="1"/>
</dbReference>
<dbReference type="InterPro" id="IPR001412">
    <property type="entry name" value="aa-tRNA-synth_I_CS"/>
</dbReference>
<sequence>MELAKRYDPKPVESKWYKFWEDSGFFRADAKSTKPSFCIVIPPPNITGSLHAGHALNNTLQDILIRWKKMQGYEVLWLPGTDHASIGTHVQIERVLAKEGKTRFDLGREAFLKYAWDWKNKFGNRIVEQLKRLGCACDWSRLRFTMDDMLSRAVREAFVRYYEQGLIYRGAYIVNFCPRCKTAISDLEVKHKESDGQLWYIKYPLQNPTGDRKAIVVATTRPETMLGDTAVAVHPLDERYKDLIGKMVILPLVNRAIPIVAIDLVDKDFGTGAVKVTPAHDPVDFEIATQKNLELIKVIDEDGRMTDKVPKKYQGMTREECRQAVVADLKAQGLLEEIEPYRISITRCERCDTIVEPLVSKQWFLRMKDLAQPAIKVVEEGKVQFIPERWTKVYLDWMYNVKDWCISRQLWWGHRIPVFYCDDCGEIMVTRVDPKSCTKCQSEKIRQDEDILDTWFSSALWPFSTLGWPEKSEDLKKFYPTDVLSTAPEIIFLWVARMIFSGLWFVGDIPFRYVYIHSIILNEQGERMSRSKGIGVDPLEIIDKFSADALRFTLAYLESQSQSYRLRENKFEMGRNFANKIWNAARLVKPYLTDAVFLPDTDARLLEAVDLWILAKYNQLIEVFESNLTKFNFSYVASALYRFFWHDLCDWYLELAKPRLKAKDPKVIYTLKEIFSGFLRLLHPIMPFITEELWQTFKFSNQSIMLEATPKPIPLPESALRRIEAVERLKDIIVAVRNIRTEMNVNITQKVSVLINSKNQMLLDFLSANQNLIFELAKVKSLNFADKRPPHASSAILPEIEVYVPLAGIIDIEKEKKRISKEIENLNQELSRINSRLNDTNFLENAKPEIIEREKERQVQFSTQLERLKKLFKEL</sequence>
<gene>
    <name evidence="12" type="primary">valS</name>
    <name evidence="16" type="ORF">ENW73_03230</name>
</gene>
<accession>A0A7C6A8N4</accession>
<dbReference type="InterPro" id="IPR019499">
    <property type="entry name" value="Val-tRNA_synth_tRNA-bd"/>
</dbReference>
<evidence type="ECO:0000259" key="13">
    <source>
        <dbReference type="Pfam" id="PF00133"/>
    </source>
</evidence>
<evidence type="ECO:0000256" key="5">
    <source>
        <dbReference type="ARBA" id="ARBA00022741"/>
    </source>
</evidence>
<dbReference type="SUPFAM" id="SSF46589">
    <property type="entry name" value="tRNA-binding arm"/>
    <property type="match status" value="1"/>
</dbReference>
<feature type="domain" description="Valyl-tRNA synthetase tRNA-binding arm" evidence="15">
    <location>
        <begin position="811"/>
        <end position="874"/>
    </location>
</feature>
<evidence type="ECO:0000256" key="8">
    <source>
        <dbReference type="ARBA" id="ARBA00023054"/>
    </source>
</evidence>
<evidence type="ECO:0000256" key="4">
    <source>
        <dbReference type="ARBA" id="ARBA00022598"/>
    </source>
</evidence>
<feature type="coiled-coil region" evidence="12">
    <location>
        <begin position="809"/>
        <end position="871"/>
    </location>
</feature>
<dbReference type="NCBIfam" id="NF004349">
    <property type="entry name" value="PRK05729.1"/>
    <property type="match status" value="1"/>
</dbReference>
<dbReference type="SUPFAM" id="SSF47323">
    <property type="entry name" value="Anticodon-binding domain of a subclass of class I aminoacyl-tRNA synthetases"/>
    <property type="match status" value="1"/>
</dbReference>
<dbReference type="GO" id="GO:0006438">
    <property type="term" value="P:valyl-tRNA aminoacylation"/>
    <property type="evidence" value="ECO:0007669"/>
    <property type="project" value="UniProtKB-UniRule"/>
</dbReference>
<dbReference type="AlphaFoldDB" id="A0A7C6A8N4"/>
<organism evidence="16">
    <name type="scientific">candidate division WOR-3 bacterium</name>
    <dbReference type="NCBI Taxonomy" id="2052148"/>
    <lineage>
        <taxon>Bacteria</taxon>
        <taxon>Bacteria division WOR-3</taxon>
    </lineage>
</organism>
<dbReference type="FunFam" id="3.40.50.620:FF:000098">
    <property type="entry name" value="Valine--tRNA ligase"/>
    <property type="match status" value="1"/>
</dbReference>
<evidence type="ECO:0000256" key="6">
    <source>
        <dbReference type="ARBA" id="ARBA00022840"/>
    </source>
</evidence>
<protein>
    <recommendedName>
        <fullName evidence="12">Valine--tRNA ligase</fullName>
        <ecNumber evidence="12">6.1.1.9</ecNumber>
    </recommendedName>
    <alternativeName>
        <fullName evidence="12">Valyl-tRNA synthetase</fullName>
        <shortName evidence="12">ValRS</shortName>
    </alternativeName>
</protein>
<keyword evidence="9 12" id="KW-0030">Aminoacyl-tRNA synthetase</keyword>
<comment type="subunit">
    <text evidence="2 12">Monomer.</text>
</comment>
<dbReference type="Pfam" id="PF08264">
    <property type="entry name" value="Anticodon_1"/>
    <property type="match status" value="1"/>
</dbReference>
<keyword evidence="6 12" id="KW-0067">ATP-binding</keyword>
<keyword evidence="4 12" id="KW-0436">Ligase</keyword>
<proteinExistence type="inferred from homology"/>
<dbReference type="InterPro" id="IPR002300">
    <property type="entry name" value="aa-tRNA-synth_Ia"/>
</dbReference>
<dbReference type="InterPro" id="IPR009008">
    <property type="entry name" value="Val/Leu/Ile-tRNA-synth_edit"/>
</dbReference>
<reference evidence="16" key="1">
    <citation type="journal article" date="2020" name="mSystems">
        <title>Genome- and Community-Level Interaction Insights into Carbon Utilization and Element Cycling Functions of Hydrothermarchaeota in Hydrothermal Sediment.</title>
        <authorList>
            <person name="Zhou Z."/>
            <person name="Liu Y."/>
            <person name="Xu W."/>
            <person name="Pan J."/>
            <person name="Luo Z.H."/>
            <person name="Li M."/>
        </authorList>
    </citation>
    <scope>NUCLEOTIDE SEQUENCE [LARGE SCALE GENOMIC DNA]</scope>
    <source>
        <strain evidence="16">SpSt-876</strain>
    </source>
</reference>
<dbReference type="CDD" id="cd00817">
    <property type="entry name" value="ValRS_core"/>
    <property type="match status" value="1"/>
</dbReference>
<dbReference type="CDD" id="cd07962">
    <property type="entry name" value="Anticodon_Ia_Val"/>
    <property type="match status" value="1"/>
</dbReference>
<dbReference type="EC" id="6.1.1.9" evidence="12"/>
<evidence type="ECO:0000256" key="9">
    <source>
        <dbReference type="ARBA" id="ARBA00023146"/>
    </source>
</evidence>
<comment type="domain">
    <text evidence="12">ValRS has two distinct active sites: one for aminoacylation and one for editing. The misactivated threonine is translocated from the active site to the editing site.</text>
</comment>
<evidence type="ECO:0000256" key="11">
    <source>
        <dbReference type="ARBA" id="ARBA00060830"/>
    </source>
</evidence>
<keyword evidence="3 12" id="KW-0963">Cytoplasm</keyword>
<dbReference type="GO" id="GO:0004832">
    <property type="term" value="F:valine-tRNA ligase activity"/>
    <property type="evidence" value="ECO:0007669"/>
    <property type="project" value="UniProtKB-UniRule"/>
</dbReference>
<keyword evidence="5 12" id="KW-0547">Nucleotide-binding</keyword>
<keyword evidence="8 12" id="KW-0175">Coiled coil</keyword>
<dbReference type="InterPro" id="IPR013155">
    <property type="entry name" value="M/V/L/I-tRNA-synth_anticd-bd"/>
</dbReference>
<dbReference type="PANTHER" id="PTHR11946">
    <property type="entry name" value="VALYL-TRNA SYNTHETASES"/>
    <property type="match status" value="1"/>
</dbReference>
<dbReference type="EMBL" id="DTLI01000082">
    <property type="protein sequence ID" value="HHS51868.1"/>
    <property type="molecule type" value="Genomic_DNA"/>
</dbReference>
<dbReference type="NCBIfam" id="TIGR00422">
    <property type="entry name" value="valS"/>
    <property type="match status" value="1"/>
</dbReference>
<dbReference type="GO" id="GO:0002161">
    <property type="term" value="F:aminoacyl-tRNA deacylase activity"/>
    <property type="evidence" value="ECO:0007669"/>
    <property type="project" value="InterPro"/>
</dbReference>
<evidence type="ECO:0000256" key="3">
    <source>
        <dbReference type="ARBA" id="ARBA00022490"/>
    </source>
</evidence>
<feature type="domain" description="Methionyl/Valyl/Leucyl/Isoleucyl-tRNA synthetase anticodon-binding" evidence="14">
    <location>
        <begin position="610"/>
        <end position="754"/>
    </location>
</feature>
<dbReference type="Pfam" id="PF10458">
    <property type="entry name" value="Val_tRNA-synt_C"/>
    <property type="match status" value="1"/>
</dbReference>
<evidence type="ECO:0000256" key="2">
    <source>
        <dbReference type="ARBA" id="ARBA00011245"/>
    </source>
</evidence>
<dbReference type="GO" id="GO:0005829">
    <property type="term" value="C:cytosol"/>
    <property type="evidence" value="ECO:0007669"/>
    <property type="project" value="TreeGrafter"/>
</dbReference>
<dbReference type="FunFam" id="3.90.740.10:FF:000005">
    <property type="entry name" value="Valine--tRNA ligase, mitochondrial"/>
    <property type="match status" value="1"/>
</dbReference>
<dbReference type="InterPro" id="IPR009080">
    <property type="entry name" value="tRNAsynth_Ia_anticodon-bd"/>
</dbReference>
<feature type="domain" description="Aminoacyl-tRNA synthetase class Ia" evidence="13">
    <location>
        <begin position="15"/>
        <end position="560"/>
    </location>
</feature>
<dbReference type="PANTHER" id="PTHR11946:SF93">
    <property type="entry name" value="VALINE--TRNA LIGASE, CHLOROPLASTIC_MITOCHONDRIAL 2"/>
    <property type="match status" value="1"/>
</dbReference>
<evidence type="ECO:0000259" key="14">
    <source>
        <dbReference type="Pfam" id="PF08264"/>
    </source>
</evidence>
<dbReference type="InterPro" id="IPR010978">
    <property type="entry name" value="tRNA-bd_arm"/>
</dbReference>
<comment type="similarity">
    <text evidence="11 12">Belongs to the class-I aminoacyl-tRNA synthetase family. ValS type 1 subfamily.</text>
</comment>
<comment type="domain">
    <text evidence="12">The C-terminal coiled-coil domain is crucial for aminoacylation activity.</text>
</comment>
<evidence type="ECO:0000256" key="10">
    <source>
        <dbReference type="ARBA" id="ARBA00047552"/>
    </source>
</evidence>
<name>A0A7C6A8N4_UNCW3</name>
<dbReference type="InterPro" id="IPR002303">
    <property type="entry name" value="Valyl-tRNA_ligase"/>
</dbReference>
<evidence type="ECO:0000259" key="15">
    <source>
        <dbReference type="Pfam" id="PF10458"/>
    </source>
</evidence>
<dbReference type="Gene3D" id="3.40.50.620">
    <property type="entry name" value="HUPs"/>
    <property type="match status" value="2"/>
</dbReference>
<dbReference type="SUPFAM" id="SSF50677">
    <property type="entry name" value="ValRS/IleRS/LeuRS editing domain"/>
    <property type="match status" value="1"/>
</dbReference>
<dbReference type="HAMAP" id="MF_02004">
    <property type="entry name" value="Val_tRNA_synth_type1"/>
    <property type="match status" value="1"/>
</dbReference>
<dbReference type="PRINTS" id="PR00986">
    <property type="entry name" value="TRNASYNTHVAL"/>
</dbReference>
<comment type="caution">
    <text evidence="12">Lacks conserved residue(s) required for the propagation of feature annotation.</text>
</comment>
<dbReference type="InterPro" id="IPR037118">
    <property type="entry name" value="Val-tRNA_synth_C_sf"/>
</dbReference>